<dbReference type="PANTHER" id="PTHR33164">
    <property type="entry name" value="TRANSCRIPTIONAL REGULATOR, MARR FAMILY"/>
    <property type="match status" value="1"/>
</dbReference>
<accession>A0ABT8KZC3</accession>
<sequence>MKDDFLKELEHLGLIARLKRLSDSMLQSIRDLYKLKGIDIEPNWHFVFLLLKKNKRSTMTEMAESFQLSQPAVVKIINKMKQKGYIDIVEDNSDNRKRQLQLSQKAIDQLPLFESIWSAGQQSIKEMLDEDEAFLDLLEKMEQHIRNKNFKDRVLSHLS</sequence>
<dbReference type="SUPFAM" id="SSF46785">
    <property type="entry name" value="Winged helix' DNA-binding domain"/>
    <property type="match status" value="1"/>
</dbReference>
<dbReference type="Gene3D" id="1.10.10.10">
    <property type="entry name" value="Winged helix-like DNA-binding domain superfamily/Winged helix DNA-binding domain"/>
    <property type="match status" value="1"/>
</dbReference>
<name>A0ABT8KZC3_9BACT</name>
<dbReference type="InterPro" id="IPR036388">
    <property type="entry name" value="WH-like_DNA-bd_sf"/>
</dbReference>
<organism evidence="2 3">
    <name type="scientific">Splendidivirga corallicola</name>
    <dbReference type="NCBI Taxonomy" id="3051826"/>
    <lineage>
        <taxon>Bacteria</taxon>
        <taxon>Pseudomonadati</taxon>
        <taxon>Bacteroidota</taxon>
        <taxon>Cytophagia</taxon>
        <taxon>Cytophagales</taxon>
        <taxon>Splendidivirgaceae</taxon>
        <taxon>Splendidivirga</taxon>
    </lineage>
</organism>
<dbReference type="InterPro" id="IPR000835">
    <property type="entry name" value="HTH_MarR-typ"/>
</dbReference>
<dbReference type="PANTHER" id="PTHR33164:SF43">
    <property type="entry name" value="HTH-TYPE TRANSCRIPTIONAL REPRESSOR YETL"/>
    <property type="match status" value="1"/>
</dbReference>
<proteinExistence type="predicted"/>
<keyword evidence="3" id="KW-1185">Reference proteome</keyword>
<dbReference type="PROSITE" id="PS50995">
    <property type="entry name" value="HTH_MARR_2"/>
    <property type="match status" value="1"/>
</dbReference>
<dbReference type="EMBL" id="JAUJEA010000019">
    <property type="protein sequence ID" value="MDN5205484.1"/>
    <property type="molecule type" value="Genomic_DNA"/>
</dbReference>
<reference evidence="2" key="1">
    <citation type="submission" date="2023-06" db="EMBL/GenBank/DDBJ databases">
        <title>Genomic of Parafulvivirga corallium.</title>
        <authorList>
            <person name="Wang G."/>
        </authorList>
    </citation>
    <scope>NUCLEOTIDE SEQUENCE</scope>
    <source>
        <strain evidence="2">BMA10</strain>
    </source>
</reference>
<comment type="caution">
    <text evidence="2">The sequence shown here is derived from an EMBL/GenBank/DDBJ whole genome shotgun (WGS) entry which is preliminary data.</text>
</comment>
<evidence type="ECO:0000313" key="2">
    <source>
        <dbReference type="EMBL" id="MDN5205484.1"/>
    </source>
</evidence>
<dbReference type="Proteomes" id="UP001172082">
    <property type="component" value="Unassembled WGS sequence"/>
</dbReference>
<dbReference type="InterPro" id="IPR039422">
    <property type="entry name" value="MarR/SlyA-like"/>
</dbReference>
<evidence type="ECO:0000313" key="3">
    <source>
        <dbReference type="Proteomes" id="UP001172082"/>
    </source>
</evidence>
<dbReference type="SMART" id="SM00347">
    <property type="entry name" value="HTH_MARR"/>
    <property type="match status" value="1"/>
</dbReference>
<dbReference type="RefSeq" id="WP_346755506.1">
    <property type="nucleotide sequence ID" value="NZ_JAUJEA010000019.1"/>
</dbReference>
<protein>
    <submittedName>
        <fullName evidence="2">MarR family transcriptional regulator</fullName>
    </submittedName>
</protein>
<dbReference type="Pfam" id="PF12802">
    <property type="entry name" value="MarR_2"/>
    <property type="match status" value="1"/>
</dbReference>
<gene>
    <name evidence="2" type="ORF">QQ008_29140</name>
</gene>
<evidence type="ECO:0000259" key="1">
    <source>
        <dbReference type="PROSITE" id="PS50995"/>
    </source>
</evidence>
<dbReference type="InterPro" id="IPR036390">
    <property type="entry name" value="WH_DNA-bd_sf"/>
</dbReference>
<feature type="domain" description="HTH marR-type" evidence="1">
    <location>
        <begin position="11"/>
        <end position="143"/>
    </location>
</feature>